<dbReference type="Gene3D" id="3.40.50.620">
    <property type="entry name" value="HUPs"/>
    <property type="match status" value="1"/>
</dbReference>
<evidence type="ECO:0000256" key="7">
    <source>
        <dbReference type="ARBA" id="ARBA00048248"/>
    </source>
</evidence>
<comment type="catalytic activity">
    <reaction evidence="7 8">
        <text>tRNA(Tyr) + L-tyrosine + ATP = L-tyrosyl-tRNA(Tyr) + AMP + diphosphate + H(+)</text>
        <dbReference type="Rhea" id="RHEA:10220"/>
        <dbReference type="Rhea" id="RHEA-COMP:9706"/>
        <dbReference type="Rhea" id="RHEA-COMP:9707"/>
        <dbReference type="ChEBI" id="CHEBI:15378"/>
        <dbReference type="ChEBI" id="CHEBI:30616"/>
        <dbReference type="ChEBI" id="CHEBI:33019"/>
        <dbReference type="ChEBI" id="CHEBI:58315"/>
        <dbReference type="ChEBI" id="CHEBI:78442"/>
        <dbReference type="ChEBI" id="CHEBI:78536"/>
        <dbReference type="ChEBI" id="CHEBI:456215"/>
        <dbReference type="EC" id="6.1.1.1"/>
    </reaction>
</comment>
<protein>
    <recommendedName>
        <fullName evidence="8">Tyrosine--tRNA ligase</fullName>
        <ecNumber evidence="8">6.1.1.1</ecNumber>
    </recommendedName>
    <alternativeName>
        <fullName evidence="8">Tyrosyl-tRNA synthetase</fullName>
        <shortName evidence="8">TyrRS</shortName>
    </alternativeName>
</protein>
<dbReference type="PANTHER" id="PTHR11766">
    <property type="entry name" value="TYROSYL-TRNA SYNTHETASE"/>
    <property type="match status" value="1"/>
</dbReference>
<dbReference type="GO" id="GO:0003723">
    <property type="term" value="F:RNA binding"/>
    <property type="evidence" value="ECO:0007669"/>
    <property type="project" value="UniProtKB-KW"/>
</dbReference>
<evidence type="ECO:0000256" key="6">
    <source>
        <dbReference type="ARBA" id="ARBA00023146"/>
    </source>
</evidence>
<dbReference type="HAMAP" id="MF_02006">
    <property type="entry name" value="Tyr_tRNA_synth_type1"/>
    <property type="match status" value="1"/>
</dbReference>
<dbReference type="CDD" id="cd00805">
    <property type="entry name" value="TyrRS_core"/>
    <property type="match status" value="1"/>
</dbReference>
<dbReference type="InterPro" id="IPR024107">
    <property type="entry name" value="Tyr-tRNA-ligase_bac_1"/>
</dbReference>
<evidence type="ECO:0000256" key="1">
    <source>
        <dbReference type="ARBA" id="ARBA00022598"/>
    </source>
</evidence>
<dbReference type="RefSeq" id="WP_096332825.1">
    <property type="nucleotide sequence ID" value="NZ_FOMX01000011.1"/>
</dbReference>
<feature type="binding site" evidence="8">
    <location>
        <position position="44"/>
    </location>
    <ligand>
        <name>L-tyrosine</name>
        <dbReference type="ChEBI" id="CHEBI:58315"/>
    </ligand>
</feature>
<comment type="subunit">
    <text evidence="8">Homodimer.</text>
</comment>
<dbReference type="GO" id="GO:0005524">
    <property type="term" value="F:ATP binding"/>
    <property type="evidence" value="ECO:0007669"/>
    <property type="project" value="UniProtKB-UniRule"/>
</dbReference>
<dbReference type="InterPro" id="IPR014729">
    <property type="entry name" value="Rossmann-like_a/b/a_fold"/>
</dbReference>
<dbReference type="OrthoDB" id="9804243at2"/>
<dbReference type="NCBIfam" id="TIGR00234">
    <property type="entry name" value="tyrS"/>
    <property type="match status" value="1"/>
</dbReference>
<dbReference type="InterPro" id="IPR024088">
    <property type="entry name" value="Tyr-tRNA-ligase_bac-type"/>
</dbReference>
<keyword evidence="5 8" id="KW-0648">Protein biosynthesis</keyword>
<keyword evidence="4 9" id="KW-0694">RNA-binding</keyword>
<feature type="short sequence motif" description="'HIGH' region" evidence="8">
    <location>
        <begin position="49"/>
        <end position="58"/>
    </location>
</feature>
<dbReference type="Gene3D" id="1.10.240.10">
    <property type="entry name" value="Tyrosyl-Transfer RNA Synthetase"/>
    <property type="match status" value="1"/>
</dbReference>
<organism evidence="11 12">
    <name type="scientific">Nannocystis exedens</name>
    <dbReference type="NCBI Taxonomy" id="54"/>
    <lineage>
        <taxon>Bacteria</taxon>
        <taxon>Pseudomonadati</taxon>
        <taxon>Myxococcota</taxon>
        <taxon>Polyangia</taxon>
        <taxon>Nannocystales</taxon>
        <taxon>Nannocystaceae</taxon>
        <taxon>Nannocystis</taxon>
    </lineage>
</organism>
<dbReference type="AlphaFoldDB" id="A0A1I1Z4P4"/>
<proteinExistence type="inferred from homology"/>
<dbReference type="InterPro" id="IPR054608">
    <property type="entry name" value="SYY-like_C"/>
</dbReference>
<dbReference type="EC" id="6.1.1.1" evidence="8"/>
<dbReference type="PANTHER" id="PTHR11766:SF0">
    <property type="entry name" value="TYROSINE--TRNA LIGASE, MITOCHONDRIAL"/>
    <property type="match status" value="1"/>
</dbReference>
<feature type="domain" description="Tyrosine--tRNA ligase SYY-like C-terminal" evidence="10">
    <location>
        <begin position="344"/>
        <end position="416"/>
    </location>
</feature>
<dbReference type="Pfam" id="PF22421">
    <property type="entry name" value="SYY_C-terminal"/>
    <property type="match status" value="1"/>
</dbReference>
<evidence type="ECO:0000313" key="12">
    <source>
        <dbReference type="Proteomes" id="UP000199400"/>
    </source>
</evidence>
<evidence type="ECO:0000256" key="4">
    <source>
        <dbReference type="ARBA" id="ARBA00022884"/>
    </source>
</evidence>
<dbReference type="InterPro" id="IPR036986">
    <property type="entry name" value="S4_RNA-bd_sf"/>
</dbReference>
<sequence>MNATPPQPPRSAALQRMLERGYFEQASDFAAIDAALDGGMVTFYVGYDPTGSSLHVGHLVQIMGMRALQRAGHRPIVIVGGGTGMIGDPSGKMETRKLLTREDVAANAAGLKAQLGRFLHFDSGRPNDAIMLDNADWLLELKYIEFLRDVGRHFTVNRMIAVKTYRDRLDAEIPLSFLEFNYQLLQAYDFLHLFRHHGCTLQFGGSDQWGNMVAGIELIRRMTPEGQPNAAYCLTLPLLLTADNRKMGKTERGAVWLDPERLTPFEYYQFWIGCDDRDVARLLRTFTDVPLAEIEALTAEGGAALNAAKARLAYEATALLHGLDHAKQAKQASEQAFGSSDDWSAVPLVTVPGPEIRLVDLVTHPDIEAFKSKREARERIGAGAVRLNGEPVNDPAHLVTADQLGDQGLRLQAGKKCRFRVVFG</sequence>
<dbReference type="InterPro" id="IPR002307">
    <property type="entry name" value="Tyr-tRNA-ligase"/>
</dbReference>
<keyword evidence="3 8" id="KW-0067">ATP-binding</keyword>
<dbReference type="Proteomes" id="UP000199400">
    <property type="component" value="Unassembled WGS sequence"/>
</dbReference>
<dbReference type="SUPFAM" id="SSF55174">
    <property type="entry name" value="Alpha-L RNA-binding motif"/>
    <property type="match status" value="1"/>
</dbReference>
<dbReference type="STRING" id="54.SAMN02745121_03632"/>
<keyword evidence="2 8" id="KW-0547">Nucleotide-binding</keyword>
<dbReference type="GO" id="GO:0006437">
    <property type="term" value="P:tyrosyl-tRNA aminoacylation"/>
    <property type="evidence" value="ECO:0007669"/>
    <property type="project" value="UniProtKB-UniRule"/>
</dbReference>
<dbReference type="GO" id="GO:0004831">
    <property type="term" value="F:tyrosine-tRNA ligase activity"/>
    <property type="evidence" value="ECO:0007669"/>
    <property type="project" value="UniProtKB-UniRule"/>
</dbReference>
<feature type="binding site" evidence="8">
    <location>
        <position position="182"/>
    </location>
    <ligand>
        <name>L-tyrosine</name>
        <dbReference type="ChEBI" id="CHEBI:58315"/>
    </ligand>
</feature>
<keyword evidence="6 8" id="KW-0030">Aminoacyl-tRNA synthetase</keyword>
<evidence type="ECO:0000256" key="9">
    <source>
        <dbReference type="PROSITE-ProRule" id="PRU00182"/>
    </source>
</evidence>
<dbReference type="Gene3D" id="3.10.290.10">
    <property type="entry name" value="RNA-binding S4 domain"/>
    <property type="match status" value="1"/>
</dbReference>
<dbReference type="SUPFAM" id="SSF52374">
    <property type="entry name" value="Nucleotidylyl transferase"/>
    <property type="match status" value="1"/>
</dbReference>
<feature type="binding site" evidence="8">
    <location>
        <position position="249"/>
    </location>
    <ligand>
        <name>ATP</name>
        <dbReference type="ChEBI" id="CHEBI:30616"/>
    </ligand>
</feature>
<dbReference type="Pfam" id="PF00579">
    <property type="entry name" value="tRNA-synt_1b"/>
    <property type="match status" value="1"/>
</dbReference>
<evidence type="ECO:0000313" key="11">
    <source>
        <dbReference type="EMBL" id="SFE26745.1"/>
    </source>
</evidence>
<reference evidence="12" key="1">
    <citation type="submission" date="2016-10" db="EMBL/GenBank/DDBJ databases">
        <authorList>
            <person name="Varghese N."/>
            <person name="Submissions S."/>
        </authorList>
    </citation>
    <scope>NUCLEOTIDE SEQUENCE [LARGE SCALE GENOMIC DNA]</scope>
    <source>
        <strain evidence="12">ATCC 25963</strain>
    </source>
</reference>
<keyword evidence="1 8" id="KW-0436">Ligase</keyword>
<dbReference type="FunFam" id="1.10.240.10:FF:000001">
    <property type="entry name" value="Tyrosine--tRNA ligase"/>
    <property type="match status" value="1"/>
</dbReference>
<evidence type="ECO:0000256" key="5">
    <source>
        <dbReference type="ARBA" id="ARBA00022917"/>
    </source>
</evidence>
<feature type="binding site" evidence="8">
    <location>
        <position position="186"/>
    </location>
    <ligand>
        <name>L-tyrosine</name>
        <dbReference type="ChEBI" id="CHEBI:58315"/>
    </ligand>
</feature>
<keyword evidence="12" id="KW-1185">Reference proteome</keyword>
<dbReference type="CDD" id="cd00165">
    <property type="entry name" value="S4"/>
    <property type="match status" value="1"/>
</dbReference>
<evidence type="ECO:0000256" key="3">
    <source>
        <dbReference type="ARBA" id="ARBA00022840"/>
    </source>
</evidence>
<accession>A0A1I1Z4P4</accession>
<comment type="similarity">
    <text evidence="8">Belongs to the class-I aminoacyl-tRNA synthetase family. TyrS type 1 subfamily.</text>
</comment>
<feature type="short sequence motif" description="'KMSKS' region" evidence="8">
    <location>
        <begin position="246"/>
        <end position="250"/>
    </location>
</feature>
<dbReference type="InterPro" id="IPR002305">
    <property type="entry name" value="aa-tRNA-synth_Ic"/>
</dbReference>
<gene>
    <name evidence="8" type="primary">tyrS</name>
    <name evidence="11" type="ORF">SAMN02745121_03632</name>
</gene>
<dbReference type="PRINTS" id="PR01040">
    <property type="entry name" value="TRNASYNTHTYR"/>
</dbReference>
<dbReference type="PROSITE" id="PS50889">
    <property type="entry name" value="S4"/>
    <property type="match status" value="1"/>
</dbReference>
<name>A0A1I1Z4P4_9BACT</name>
<evidence type="ECO:0000256" key="8">
    <source>
        <dbReference type="HAMAP-Rule" id="MF_02006"/>
    </source>
</evidence>
<comment type="function">
    <text evidence="8">Catalyzes the attachment of tyrosine to tRNA(Tyr) in a two-step reaction: tyrosine is first activated by ATP to form Tyr-AMP and then transferred to the acceptor end of tRNA(Tyr).</text>
</comment>
<evidence type="ECO:0000256" key="2">
    <source>
        <dbReference type="ARBA" id="ARBA00022741"/>
    </source>
</evidence>
<comment type="subcellular location">
    <subcellularLocation>
        <location evidence="8">Cytoplasm</location>
    </subcellularLocation>
</comment>
<dbReference type="EMBL" id="FOMX01000011">
    <property type="protein sequence ID" value="SFE26745.1"/>
    <property type="molecule type" value="Genomic_DNA"/>
</dbReference>
<dbReference type="GO" id="GO:0005829">
    <property type="term" value="C:cytosol"/>
    <property type="evidence" value="ECO:0007669"/>
    <property type="project" value="TreeGrafter"/>
</dbReference>
<evidence type="ECO:0000259" key="10">
    <source>
        <dbReference type="Pfam" id="PF22421"/>
    </source>
</evidence>
<keyword evidence="8" id="KW-0963">Cytoplasm</keyword>